<dbReference type="CDD" id="cd05122">
    <property type="entry name" value="PKc_STE"/>
    <property type="match status" value="1"/>
</dbReference>
<dbReference type="STRING" id="361077.A0A152A3R5"/>
<evidence type="ECO:0000256" key="2">
    <source>
        <dbReference type="ARBA" id="ARBA00012513"/>
    </source>
</evidence>
<keyword evidence="4" id="KW-0808">Transferase</keyword>
<keyword evidence="6 14" id="KW-0418">Kinase</keyword>
<dbReference type="InterPro" id="IPR011009">
    <property type="entry name" value="Kinase-like_dom_sf"/>
</dbReference>
<dbReference type="InterPro" id="IPR017441">
    <property type="entry name" value="Protein_kinase_ATP_BS"/>
</dbReference>
<comment type="catalytic activity">
    <reaction evidence="10">
        <text>L-seryl-[protein] + ATP = O-phospho-L-seryl-[protein] + ADP + H(+)</text>
        <dbReference type="Rhea" id="RHEA:17989"/>
        <dbReference type="Rhea" id="RHEA-COMP:9863"/>
        <dbReference type="Rhea" id="RHEA-COMP:11604"/>
        <dbReference type="ChEBI" id="CHEBI:15378"/>
        <dbReference type="ChEBI" id="CHEBI:29999"/>
        <dbReference type="ChEBI" id="CHEBI:30616"/>
        <dbReference type="ChEBI" id="CHEBI:83421"/>
        <dbReference type="ChEBI" id="CHEBI:456216"/>
        <dbReference type="EC" id="2.7.11.1"/>
    </reaction>
</comment>
<dbReference type="GO" id="GO:0035556">
    <property type="term" value="P:intracellular signal transduction"/>
    <property type="evidence" value="ECO:0007669"/>
    <property type="project" value="TreeGrafter"/>
</dbReference>
<evidence type="ECO:0000259" key="13">
    <source>
        <dbReference type="PROSITE" id="PS50011"/>
    </source>
</evidence>
<dbReference type="Pfam" id="PF00069">
    <property type="entry name" value="Pkinase"/>
    <property type="match status" value="1"/>
</dbReference>
<protein>
    <recommendedName>
        <fullName evidence="2">non-specific serine/threonine protein kinase</fullName>
        <ecNumber evidence="2">2.7.11.1</ecNumber>
    </recommendedName>
</protein>
<evidence type="ECO:0000256" key="12">
    <source>
        <dbReference type="SAM" id="MobiDB-lite"/>
    </source>
</evidence>
<evidence type="ECO:0000256" key="10">
    <source>
        <dbReference type="ARBA" id="ARBA00048679"/>
    </source>
</evidence>
<reference evidence="14 15" key="1">
    <citation type="submission" date="2015-12" db="EMBL/GenBank/DDBJ databases">
        <title>Dictyostelia acquired genes for synthesis and detection of signals that induce cell-type specialization by lateral gene transfer from prokaryotes.</title>
        <authorList>
            <person name="Gloeckner G."/>
            <person name="Schaap P."/>
        </authorList>
    </citation>
    <scope>NUCLEOTIDE SEQUENCE [LARGE SCALE GENOMIC DNA]</scope>
    <source>
        <strain evidence="14 15">TK</strain>
    </source>
</reference>
<feature type="compositionally biased region" description="Polar residues" evidence="12">
    <location>
        <begin position="41"/>
        <end position="52"/>
    </location>
</feature>
<comment type="cofactor">
    <cofactor evidence="1">
        <name>Mg(2+)</name>
        <dbReference type="ChEBI" id="CHEBI:18420"/>
    </cofactor>
</comment>
<dbReference type="PROSITE" id="PS00107">
    <property type="entry name" value="PROTEIN_KINASE_ATP"/>
    <property type="match status" value="1"/>
</dbReference>
<dbReference type="EC" id="2.7.11.1" evidence="2"/>
<dbReference type="FunFam" id="1.10.510.10:FF:001158">
    <property type="entry name" value="Probable serine/threonine-protein kinase mkcE"/>
    <property type="match status" value="1"/>
</dbReference>
<feature type="domain" description="Protein kinase" evidence="13">
    <location>
        <begin position="531"/>
        <end position="783"/>
    </location>
</feature>
<organism evidence="14 15">
    <name type="scientific">Tieghemostelium lacteum</name>
    <name type="common">Slime mold</name>
    <name type="synonym">Dictyostelium lacteum</name>
    <dbReference type="NCBI Taxonomy" id="361077"/>
    <lineage>
        <taxon>Eukaryota</taxon>
        <taxon>Amoebozoa</taxon>
        <taxon>Evosea</taxon>
        <taxon>Eumycetozoa</taxon>
        <taxon>Dictyostelia</taxon>
        <taxon>Dictyosteliales</taxon>
        <taxon>Raperosteliaceae</taxon>
        <taxon>Tieghemostelium</taxon>
    </lineage>
</organism>
<feature type="region of interest" description="Disordered" evidence="12">
    <location>
        <begin position="237"/>
        <end position="273"/>
    </location>
</feature>
<dbReference type="Gene3D" id="1.10.510.10">
    <property type="entry name" value="Transferase(Phosphotransferase) domain 1"/>
    <property type="match status" value="1"/>
</dbReference>
<gene>
    <name evidence="14" type="ORF">DLAC_02788</name>
</gene>
<dbReference type="Proteomes" id="UP000076078">
    <property type="component" value="Unassembled WGS sequence"/>
</dbReference>
<evidence type="ECO:0000256" key="3">
    <source>
        <dbReference type="ARBA" id="ARBA00022527"/>
    </source>
</evidence>
<dbReference type="EMBL" id="LODT01000013">
    <property type="protein sequence ID" value="KYR00745.1"/>
    <property type="molecule type" value="Genomic_DNA"/>
</dbReference>
<evidence type="ECO:0000256" key="9">
    <source>
        <dbReference type="ARBA" id="ARBA00047899"/>
    </source>
</evidence>
<feature type="compositionally biased region" description="Low complexity" evidence="12">
    <location>
        <begin position="299"/>
        <end position="321"/>
    </location>
</feature>
<dbReference type="InterPro" id="IPR001245">
    <property type="entry name" value="Ser-Thr/Tyr_kinase_cat_dom"/>
</dbReference>
<dbReference type="PANTHER" id="PTHR48015">
    <property type="entry name" value="SERINE/THREONINE-PROTEIN KINASE TAO"/>
    <property type="match status" value="1"/>
</dbReference>
<evidence type="ECO:0000256" key="11">
    <source>
        <dbReference type="PROSITE-ProRule" id="PRU10141"/>
    </source>
</evidence>
<evidence type="ECO:0000256" key="5">
    <source>
        <dbReference type="ARBA" id="ARBA00022741"/>
    </source>
</evidence>
<proteinExistence type="predicted"/>
<dbReference type="GO" id="GO:0005524">
    <property type="term" value="F:ATP binding"/>
    <property type="evidence" value="ECO:0007669"/>
    <property type="project" value="UniProtKB-UniRule"/>
</dbReference>
<evidence type="ECO:0000256" key="4">
    <source>
        <dbReference type="ARBA" id="ARBA00022679"/>
    </source>
</evidence>
<dbReference type="GO" id="GO:0043408">
    <property type="term" value="P:regulation of MAPK cascade"/>
    <property type="evidence" value="ECO:0007669"/>
    <property type="project" value="TreeGrafter"/>
</dbReference>
<accession>A0A152A3R5</accession>
<keyword evidence="7 11" id="KW-0067">ATP-binding</keyword>
<keyword evidence="5 11" id="KW-0547">Nucleotide-binding</keyword>
<name>A0A152A3R5_TIELA</name>
<dbReference type="SUPFAM" id="SSF56112">
    <property type="entry name" value="Protein kinase-like (PK-like)"/>
    <property type="match status" value="1"/>
</dbReference>
<evidence type="ECO:0000256" key="6">
    <source>
        <dbReference type="ARBA" id="ARBA00022777"/>
    </source>
</evidence>
<comment type="caution">
    <text evidence="14">The sequence shown here is derived from an EMBL/GenBank/DDBJ whole genome shotgun (WGS) entry which is preliminary data.</text>
</comment>
<keyword evidence="15" id="KW-1185">Reference proteome</keyword>
<evidence type="ECO:0000256" key="1">
    <source>
        <dbReference type="ARBA" id="ARBA00001946"/>
    </source>
</evidence>
<feature type="compositionally biased region" description="Polar residues" evidence="12">
    <location>
        <begin position="237"/>
        <end position="246"/>
    </location>
</feature>
<dbReference type="PANTHER" id="PTHR48015:SF35">
    <property type="entry name" value="SERINE_THREONINE-PROTEIN KINASE PAK"/>
    <property type="match status" value="1"/>
</dbReference>
<feature type="region of interest" description="Disordered" evidence="12">
    <location>
        <begin position="1"/>
        <end position="71"/>
    </location>
</feature>
<dbReference type="InterPro" id="IPR008271">
    <property type="entry name" value="Ser/Thr_kinase_AS"/>
</dbReference>
<evidence type="ECO:0000313" key="14">
    <source>
        <dbReference type="EMBL" id="KYR00745.1"/>
    </source>
</evidence>
<feature type="binding site" evidence="11">
    <location>
        <position position="570"/>
    </location>
    <ligand>
        <name>ATP</name>
        <dbReference type="ChEBI" id="CHEBI:30616"/>
    </ligand>
</feature>
<comment type="catalytic activity">
    <reaction evidence="9">
        <text>L-threonyl-[protein] + ATP = O-phospho-L-threonyl-[protein] + ADP + H(+)</text>
        <dbReference type="Rhea" id="RHEA:46608"/>
        <dbReference type="Rhea" id="RHEA-COMP:11060"/>
        <dbReference type="Rhea" id="RHEA-COMP:11605"/>
        <dbReference type="ChEBI" id="CHEBI:15378"/>
        <dbReference type="ChEBI" id="CHEBI:30013"/>
        <dbReference type="ChEBI" id="CHEBI:30616"/>
        <dbReference type="ChEBI" id="CHEBI:61977"/>
        <dbReference type="ChEBI" id="CHEBI:456216"/>
        <dbReference type="EC" id="2.7.11.1"/>
    </reaction>
</comment>
<keyword evidence="3" id="KW-0723">Serine/threonine-protein kinase</keyword>
<sequence length="807" mass="90403">MEALENFSEMSNATPNLSSSNVTSSTQSSPNTSSPDLGFKPTNSGGTSTSQKQPESPTSVSTPPPEQQQQQNPITLLEVLEPLKELHTSLYVGNLKSIFSNHSLNFKENQKIRCIGFDQSIEISTSIQKHFHYQIIDLEADIDILSITKQFDQYSQLILGRSQSNPVIIEDCCFGLILAGIYFIKYELFSLPQAHDLIGYNDFFGTSKKHSHFEKVDSCTLINDITTYYYRNMTKRTTSSSSMNTDQQQQPQSIPTQQQQQTSSQQNSISNTTKTKTSLLKKIFTSKSKKDKTGSISPNNTNNNNNNNNNGKVENNNAQAPPVNNQILPVIEDAFENIIHSTNKNIKPIIAPTYQDLAQEYKDIIKKWDIKQEAVETHWEIVLSLLHFQTKIKFLKAPTTPLGGSTNSSLSTSTATNGTSTPQSVSNGTNGGVVDNVHSVEQVSQDCTTISTCSTSSDKSNKIVKQVVTKNSSNTTTTTTTTTIITTTTSTVSSGNHNEITIGNSTSKKFIKKPFESICKRVGQSEIKRLFSVKDRVGRGGFGTVYLARSLTDKTKPRIAIKKLPHLVKKEKKFNIKEIRVLEYANHPNIITYHDSYLVGDEMWIVMEFMEGGTLTEACQQYPFQESNIAYVAKEALQGLQYLHQNHLVHRDLKSQNIMMTTNGEIKLIDFGLCSSFANKKQRVRMCGSPLWMPPEMIQQKPHSYSADIWSLGVSLLELANRNQIHKKNPVKTMFMVGTEGIKEPFEDPNRWSDQFHDFIRQCLNIDAAKRPSADQLLRHPFLNCADNKKKMSKILSSIFLKNIVGI</sequence>
<dbReference type="OMA" id="KSQNIMM"/>
<evidence type="ECO:0000256" key="8">
    <source>
        <dbReference type="ARBA" id="ARBA00022842"/>
    </source>
</evidence>
<dbReference type="InterPro" id="IPR050285">
    <property type="entry name" value="STE20_Ser/Thr_kinase"/>
</dbReference>
<dbReference type="OrthoDB" id="17852at2759"/>
<dbReference type="GO" id="GO:0004674">
    <property type="term" value="F:protein serine/threonine kinase activity"/>
    <property type="evidence" value="ECO:0007669"/>
    <property type="project" value="UniProtKB-KW"/>
</dbReference>
<dbReference type="GO" id="GO:0005737">
    <property type="term" value="C:cytoplasm"/>
    <property type="evidence" value="ECO:0007669"/>
    <property type="project" value="TreeGrafter"/>
</dbReference>
<evidence type="ECO:0000256" key="7">
    <source>
        <dbReference type="ARBA" id="ARBA00022840"/>
    </source>
</evidence>
<dbReference type="PROSITE" id="PS50011">
    <property type="entry name" value="PROTEIN_KINASE_DOM"/>
    <property type="match status" value="1"/>
</dbReference>
<feature type="compositionally biased region" description="Low complexity" evidence="12">
    <location>
        <begin position="247"/>
        <end position="273"/>
    </location>
</feature>
<feature type="compositionally biased region" description="Low complexity" evidence="12">
    <location>
        <begin position="399"/>
        <end position="422"/>
    </location>
</feature>
<dbReference type="PRINTS" id="PR00109">
    <property type="entry name" value="TYRKINASE"/>
</dbReference>
<dbReference type="FunCoup" id="A0A152A3R5">
    <property type="interactions" value="613"/>
</dbReference>
<dbReference type="AlphaFoldDB" id="A0A152A3R5"/>
<keyword evidence="8" id="KW-0460">Magnesium</keyword>
<feature type="region of interest" description="Disordered" evidence="12">
    <location>
        <begin position="286"/>
        <end position="321"/>
    </location>
</feature>
<evidence type="ECO:0000313" key="15">
    <source>
        <dbReference type="Proteomes" id="UP000076078"/>
    </source>
</evidence>
<feature type="region of interest" description="Disordered" evidence="12">
    <location>
        <begin position="399"/>
        <end position="434"/>
    </location>
</feature>
<feature type="compositionally biased region" description="Low complexity" evidence="12">
    <location>
        <begin position="53"/>
        <end position="71"/>
    </location>
</feature>
<dbReference type="InParanoid" id="A0A152A3R5"/>
<feature type="compositionally biased region" description="Low complexity" evidence="12">
    <location>
        <begin position="14"/>
        <end position="35"/>
    </location>
</feature>
<dbReference type="InterPro" id="IPR000719">
    <property type="entry name" value="Prot_kinase_dom"/>
</dbReference>
<dbReference type="PROSITE" id="PS00108">
    <property type="entry name" value="PROTEIN_KINASE_ST"/>
    <property type="match status" value="1"/>
</dbReference>
<dbReference type="SMART" id="SM00220">
    <property type="entry name" value="S_TKc"/>
    <property type="match status" value="1"/>
</dbReference>